<dbReference type="InterPro" id="IPR057326">
    <property type="entry name" value="KR_dom"/>
</dbReference>
<dbReference type="FunFam" id="3.40.50.720:FF:000084">
    <property type="entry name" value="Short-chain dehydrogenase reductase"/>
    <property type="match status" value="1"/>
</dbReference>
<accession>A0A855ESE3</accession>
<evidence type="ECO:0000313" key="3">
    <source>
        <dbReference type="EMBL" id="PHH04704.1"/>
    </source>
</evidence>
<dbReference type="RefSeq" id="WP_032611587.1">
    <property type="nucleotide sequence ID" value="NZ_CP083630.1"/>
</dbReference>
<feature type="domain" description="Ketoreductase" evidence="2">
    <location>
        <begin position="8"/>
        <end position="184"/>
    </location>
</feature>
<dbReference type="Gene3D" id="3.40.50.720">
    <property type="entry name" value="NAD(P)-binding Rossmann-like Domain"/>
    <property type="match status" value="1"/>
</dbReference>
<dbReference type="InterPro" id="IPR036291">
    <property type="entry name" value="NAD(P)-bd_dom_sf"/>
</dbReference>
<dbReference type="InterPro" id="IPR002347">
    <property type="entry name" value="SDR_fam"/>
</dbReference>
<dbReference type="SMART" id="SM00822">
    <property type="entry name" value="PKS_KR"/>
    <property type="match status" value="1"/>
</dbReference>
<dbReference type="PANTHER" id="PTHR43943">
    <property type="entry name" value="DEHYDROGENASE/REDUCTASE (SDR FAMILY) MEMBER 4"/>
    <property type="match status" value="1"/>
</dbReference>
<dbReference type="CDD" id="cd05233">
    <property type="entry name" value="SDR_c"/>
    <property type="match status" value="1"/>
</dbReference>
<evidence type="ECO:0000313" key="4">
    <source>
        <dbReference type="Proteomes" id="UP000222768"/>
    </source>
</evidence>
<dbReference type="AlphaFoldDB" id="A0A855ESE3"/>
<sequence>MNQPLKGKVAVVTGGSSGIGLAIARRLIDDGADVVITGRTAVKLNRAVMALGEKASGVVTDVSSRASLDELYQQIKTATGHIDILVANAGGGIHAPLGQITEQQIDEQFATNVKGVVLTVQQALPLLRQGSSVVIIGSTSSFDPGPAMSIYGATKAAVRNMVRSWVAELHGSGIRLNIVSPGPTNTPSLRAAFGDKAEEGLAFLTAKSPLGRIGEPEEIAAAVAFLASDDSGYVNGIELFADGGASQT</sequence>
<protein>
    <submittedName>
        <fullName evidence="3">NAD(P)-dependent oxidoreductase</fullName>
    </submittedName>
</protein>
<reference evidence="4" key="1">
    <citation type="submission" date="2017-09" db="EMBL/GenBank/DDBJ databases">
        <title>FDA dAtabase for Regulatory Grade micrObial Sequences (FDA-ARGOS): Supporting development and validation of Infectious Disease Dx tests.</title>
        <authorList>
            <person name="Minogue T."/>
            <person name="Wolcott M."/>
            <person name="Wasieloski L."/>
            <person name="Aguilar W."/>
            <person name="Moore D."/>
            <person name="Tallon L."/>
            <person name="Sadzewicz L."/>
            <person name="Ott S."/>
            <person name="Zhao X."/>
            <person name="Nagaraj S."/>
            <person name="Vavikolanu K."/>
            <person name="Aluvathingal J."/>
            <person name="Nadendla S."/>
            <person name="Sichtig H."/>
        </authorList>
    </citation>
    <scope>NUCLEOTIDE SEQUENCE [LARGE SCALE GENOMIC DNA]</scope>
    <source>
        <strain evidence="4">FDAARGOS_404</strain>
    </source>
</reference>
<dbReference type="PANTHER" id="PTHR43943:SF2">
    <property type="entry name" value="DEHYDROGENASE_REDUCTASE 4"/>
    <property type="match status" value="1"/>
</dbReference>
<comment type="similarity">
    <text evidence="1">Belongs to the short-chain dehydrogenases/reductases (SDR) family.</text>
</comment>
<gene>
    <name evidence="3" type="ORF">CRX53_12305</name>
</gene>
<dbReference type="EMBL" id="PDLK01000002">
    <property type="protein sequence ID" value="PHH04704.1"/>
    <property type="molecule type" value="Genomic_DNA"/>
</dbReference>
<dbReference type="Pfam" id="PF13561">
    <property type="entry name" value="adh_short_C2"/>
    <property type="match status" value="1"/>
</dbReference>
<name>A0A855ESE3_9ENTR</name>
<dbReference type="PRINTS" id="PR00081">
    <property type="entry name" value="GDHRDH"/>
</dbReference>
<proteinExistence type="inferred from homology"/>
<evidence type="ECO:0000259" key="2">
    <source>
        <dbReference type="SMART" id="SM00822"/>
    </source>
</evidence>
<dbReference type="SUPFAM" id="SSF51735">
    <property type="entry name" value="NAD(P)-binding Rossmann-fold domains"/>
    <property type="match status" value="1"/>
</dbReference>
<evidence type="ECO:0000256" key="1">
    <source>
        <dbReference type="ARBA" id="ARBA00006484"/>
    </source>
</evidence>
<organism evidence="3 4">
    <name type="scientific">Leclercia adecarboxylata</name>
    <dbReference type="NCBI Taxonomy" id="83655"/>
    <lineage>
        <taxon>Bacteria</taxon>
        <taxon>Pseudomonadati</taxon>
        <taxon>Pseudomonadota</taxon>
        <taxon>Gammaproteobacteria</taxon>
        <taxon>Enterobacterales</taxon>
        <taxon>Enterobacteriaceae</taxon>
        <taxon>Leclercia</taxon>
    </lineage>
</organism>
<dbReference type="Proteomes" id="UP000222768">
    <property type="component" value="Unassembled WGS sequence"/>
</dbReference>
<comment type="caution">
    <text evidence="3">The sequence shown here is derived from an EMBL/GenBank/DDBJ whole genome shotgun (WGS) entry which is preliminary data.</text>
</comment>